<dbReference type="AlphaFoldDB" id="A0A1D2MS21"/>
<feature type="compositionally biased region" description="Polar residues" evidence="2">
    <location>
        <begin position="163"/>
        <end position="183"/>
    </location>
</feature>
<keyword evidence="1" id="KW-0175">Coiled coil</keyword>
<reference evidence="3 4" key="1">
    <citation type="journal article" date="2016" name="Genome Biol. Evol.">
        <title>Gene Family Evolution Reflects Adaptation to Soil Environmental Stressors in the Genome of the Collembolan Orchesella cincta.</title>
        <authorList>
            <person name="Faddeeva-Vakhrusheva A."/>
            <person name="Derks M.F."/>
            <person name="Anvar S.Y."/>
            <person name="Agamennone V."/>
            <person name="Suring W."/>
            <person name="Smit S."/>
            <person name="van Straalen N.M."/>
            <person name="Roelofs D."/>
        </authorList>
    </citation>
    <scope>NUCLEOTIDE SEQUENCE [LARGE SCALE GENOMIC DNA]</scope>
    <source>
        <tissue evidence="3">Mixed pool</tissue>
    </source>
</reference>
<evidence type="ECO:0000256" key="1">
    <source>
        <dbReference type="SAM" id="Coils"/>
    </source>
</evidence>
<dbReference type="EMBL" id="LJIJ01000629">
    <property type="protein sequence ID" value="ODM95722.1"/>
    <property type="molecule type" value="Genomic_DNA"/>
</dbReference>
<evidence type="ECO:0000313" key="3">
    <source>
        <dbReference type="EMBL" id="ODM95722.1"/>
    </source>
</evidence>
<evidence type="ECO:0000256" key="2">
    <source>
        <dbReference type="SAM" id="MobiDB-lite"/>
    </source>
</evidence>
<organism evidence="3 4">
    <name type="scientific">Orchesella cincta</name>
    <name type="common">Springtail</name>
    <name type="synonym">Podura cincta</name>
    <dbReference type="NCBI Taxonomy" id="48709"/>
    <lineage>
        <taxon>Eukaryota</taxon>
        <taxon>Metazoa</taxon>
        <taxon>Ecdysozoa</taxon>
        <taxon>Arthropoda</taxon>
        <taxon>Hexapoda</taxon>
        <taxon>Collembola</taxon>
        <taxon>Entomobryomorpha</taxon>
        <taxon>Entomobryoidea</taxon>
        <taxon>Orchesellidae</taxon>
        <taxon>Orchesellinae</taxon>
        <taxon>Orchesella</taxon>
    </lineage>
</organism>
<keyword evidence="4" id="KW-1185">Reference proteome</keyword>
<feature type="coiled-coil region" evidence="1">
    <location>
        <begin position="85"/>
        <end position="112"/>
    </location>
</feature>
<protein>
    <submittedName>
        <fullName evidence="3">Uncharacterized protein</fullName>
    </submittedName>
</protein>
<gene>
    <name evidence="3" type="ORF">Ocin01_10955</name>
</gene>
<feature type="region of interest" description="Disordered" evidence="2">
    <location>
        <begin position="163"/>
        <end position="188"/>
    </location>
</feature>
<feature type="region of interest" description="Disordered" evidence="2">
    <location>
        <begin position="379"/>
        <end position="409"/>
    </location>
</feature>
<dbReference type="Proteomes" id="UP000094527">
    <property type="component" value="Unassembled WGS sequence"/>
</dbReference>
<comment type="caution">
    <text evidence="3">The sequence shown here is derived from an EMBL/GenBank/DDBJ whole genome shotgun (WGS) entry which is preliminary data.</text>
</comment>
<evidence type="ECO:0000313" key="4">
    <source>
        <dbReference type="Proteomes" id="UP000094527"/>
    </source>
</evidence>
<accession>A0A1D2MS21</accession>
<sequence>MAKRNNEEIFQIHAWVAEWLGTSEKECKFTWEDIREICRGPMREVLLDFVLQRFRPEGQIQVIRDNLYLNTPVTKNSHKDPRDAGSQLDREIEDLKKKVAQVKEEKTKVLKNISVHQDTLNKKMIDMQQSLMEKVTFSDDFHSHAKFVKSRVTSTNTLLESLINTKGTKSGEGTSASSPTSGDNPALDSVSSNNALLNSLYNDTVELFNIYFLQDANSTPAGQSEMQALETTISSKTMELRQRGLSQYCIESWASGEQEKSATQLRTAANKLADVMSPIAELTSEAETLHINFMKALVEIHFQNRKATQAEEALKSQNSQNVENMVVNEACALPTDLLACLEKERLLAEFKKCKELKLEMEDRNTKHQGADEHLLKLIGDKDRSASSQQTEKSYNEQNGNTAGESSGFTNVSTETLEDLTCALFRSFPQSARKLESTVHGCRNLVFNEFPAAFEATAKCKPKVALGSSGIQDHINGGVWDDVPVQIPKELVVNADLVFKEMKTDIDVQELLNLKQELEKKQAQSKVVTDEFKKRMEDH</sequence>
<proteinExistence type="predicted"/>
<name>A0A1D2MS21_ORCCI</name>
<feature type="compositionally biased region" description="Polar residues" evidence="2">
    <location>
        <begin position="385"/>
        <end position="409"/>
    </location>
</feature>